<dbReference type="GO" id="GO:0003676">
    <property type="term" value="F:nucleic acid binding"/>
    <property type="evidence" value="ECO:0007669"/>
    <property type="project" value="InterPro"/>
</dbReference>
<dbReference type="Proteomes" id="UP000728185">
    <property type="component" value="Unassembled WGS sequence"/>
</dbReference>
<dbReference type="PANTHER" id="PTHR10644">
    <property type="entry name" value="DNA REPAIR/RNA PROCESSING CPSF FAMILY"/>
    <property type="match status" value="1"/>
</dbReference>
<dbReference type="InterPro" id="IPR015943">
    <property type="entry name" value="WD40/YVTN_repeat-like_dom_sf"/>
</dbReference>
<dbReference type="GO" id="GO:0005634">
    <property type="term" value="C:nucleus"/>
    <property type="evidence" value="ECO:0007669"/>
    <property type="project" value="InterPro"/>
</dbReference>
<accession>A0A8E0RR96</accession>
<dbReference type="InterPro" id="IPR050358">
    <property type="entry name" value="RSE1/DDB1/CFT1"/>
</dbReference>
<dbReference type="AlphaFoldDB" id="A0A8E0RR96"/>
<feature type="compositionally biased region" description="Polar residues" evidence="1">
    <location>
        <begin position="259"/>
        <end position="272"/>
    </location>
</feature>
<feature type="region of interest" description="Disordered" evidence="1">
    <location>
        <begin position="194"/>
        <end position="279"/>
    </location>
</feature>
<dbReference type="EMBL" id="LUCM01006544">
    <property type="protein sequence ID" value="KAA0191124.1"/>
    <property type="molecule type" value="Genomic_DNA"/>
</dbReference>
<feature type="compositionally biased region" description="Polar residues" evidence="1">
    <location>
        <begin position="196"/>
        <end position="240"/>
    </location>
</feature>
<feature type="compositionally biased region" description="Low complexity" evidence="1">
    <location>
        <begin position="241"/>
        <end position="253"/>
    </location>
</feature>
<dbReference type="InterPro" id="IPR004871">
    <property type="entry name" value="RSE1/DDB1/CPSF1_C"/>
</dbReference>
<evidence type="ECO:0000256" key="1">
    <source>
        <dbReference type="SAM" id="MobiDB-lite"/>
    </source>
</evidence>
<evidence type="ECO:0000313" key="4">
    <source>
        <dbReference type="Proteomes" id="UP000728185"/>
    </source>
</evidence>
<organism evidence="3 4">
    <name type="scientific">Fasciolopsis buskii</name>
    <dbReference type="NCBI Taxonomy" id="27845"/>
    <lineage>
        <taxon>Eukaryota</taxon>
        <taxon>Metazoa</taxon>
        <taxon>Spiralia</taxon>
        <taxon>Lophotrochozoa</taxon>
        <taxon>Platyhelminthes</taxon>
        <taxon>Trematoda</taxon>
        <taxon>Digenea</taxon>
        <taxon>Plagiorchiida</taxon>
        <taxon>Echinostomata</taxon>
        <taxon>Echinostomatoidea</taxon>
        <taxon>Fasciolidae</taxon>
        <taxon>Fasciolopsis</taxon>
    </lineage>
</organism>
<sequence length="389" mass="42608">MCAPHIGSICVANVRTDSHFHTRQGMLASEQTFHGTKGYLAIGANLSYGEEIPVRGRILIFDVIDVVHEPGQPPTRHKLKFIYDGEQKGPVTAMTSCQCHLISAIGQKMYMWTPKNGELVGVAFFDSELYIHSLLCVKNLVLAADVLKSIQLLRFQSDLRVLSVVSSDSIPLELFAANYFVDGRRLAFLVADEQVKPSSHQPQTRTGSATVASTGISATESQTQSSNPSDHTSDNQNVNISNTNSAAAVTDATTDTRKTPQSATATVTSATNPDPDRLRHSVYLGTQNGEIYLLGPMRDKMYSRLRITEKNLIHHLGPTCGMLPKLCWSYRSTQPELANPCGQVADGDLLWRYLTLPHSQILEIAKKSGQSLEGIINDIAELNATTSHF</sequence>
<dbReference type="Pfam" id="PF03178">
    <property type="entry name" value="CPSF_A"/>
    <property type="match status" value="1"/>
</dbReference>
<dbReference type="OrthoDB" id="6109at2759"/>
<dbReference type="Gene3D" id="2.130.10.10">
    <property type="entry name" value="YVTN repeat-like/Quinoprotein amine dehydrogenase"/>
    <property type="match status" value="1"/>
</dbReference>
<evidence type="ECO:0000313" key="3">
    <source>
        <dbReference type="EMBL" id="KAA0191124.1"/>
    </source>
</evidence>
<comment type="caution">
    <text evidence="3">The sequence shown here is derived from an EMBL/GenBank/DDBJ whole genome shotgun (WGS) entry which is preliminary data.</text>
</comment>
<name>A0A8E0RR96_9TREM</name>
<protein>
    <submittedName>
        <fullName evidence="3">Cleavage and polyadenylation specificity factor subunit 1</fullName>
    </submittedName>
</protein>
<proteinExistence type="predicted"/>
<gene>
    <name evidence="3" type="ORF">FBUS_09236</name>
</gene>
<keyword evidence="4" id="KW-1185">Reference proteome</keyword>
<reference evidence="3" key="1">
    <citation type="submission" date="2019-05" db="EMBL/GenBank/DDBJ databases">
        <title>Annotation for the trematode Fasciolopsis buski.</title>
        <authorList>
            <person name="Choi Y.-J."/>
        </authorList>
    </citation>
    <scope>NUCLEOTIDE SEQUENCE</scope>
    <source>
        <strain evidence="3">HT</strain>
        <tissue evidence="3">Whole worm</tissue>
    </source>
</reference>
<evidence type="ECO:0000259" key="2">
    <source>
        <dbReference type="Pfam" id="PF03178"/>
    </source>
</evidence>
<feature type="domain" description="RSE1/DDB1/CPSF1 C-terminal" evidence="2">
    <location>
        <begin position="27"/>
        <end position="354"/>
    </location>
</feature>